<dbReference type="GO" id="GO:1990904">
    <property type="term" value="C:ribonucleoprotein complex"/>
    <property type="evidence" value="ECO:0007669"/>
    <property type="project" value="InterPro"/>
</dbReference>
<evidence type="ECO:0000313" key="9">
    <source>
        <dbReference type="EMBL" id="QRW26351.1"/>
    </source>
</evidence>
<proteinExistence type="predicted"/>
<dbReference type="EMBL" id="CP059672">
    <property type="protein sequence ID" value="QRW26351.1"/>
    <property type="molecule type" value="Genomic_DNA"/>
</dbReference>
<evidence type="ECO:0000259" key="8">
    <source>
        <dbReference type="PROSITE" id="PS50961"/>
    </source>
</evidence>
<dbReference type="InterPro" id="IPR035979">
    <property type="entry name" value="RBD_domain_sf"/>
</dbReference>
<accession>A0A8H8T1D8</accession>
<gene>
    <name evidence="9" type="ORF">RhiXN_12012</name>
</gene>
<evidence type="ECO:0000256" key="6">
    <source>
        <dbReference type="SAM" id="SignalP"/>
    </source>
</evidence>
<feature type="compositionally biased region" description="Basic and acidic residues" evidence="5">
    <location>
        <begin position="491"/>
        <end position="501"/>
    </location>
</feature>
<dbReference type="InterPro" id="IPR012677">
    <property type="entry name" value="Nucleotide-bd_a/b_plait_sf"/>
</dbReference>
<keyword evidence="3" id="KW-0539">Nucleus</keyword>
<evidence type="ECO:0000256" key="5">
    <source>
        <dbReference type="SAM" id="MobiDB-lite"/>
    </source>
</evidence>
<dbReference type="KEGG" id="rsx:RhiXN_12012"/>
<dbReference type="AlphaFoldDB" id="A0A8H8T1D8"/>
<dbReference type="InterPro" id="IPR036390">
    <property type="entry name" value="WH_DNA-bd_sf"/>
</dbReference>
<evidence type="ECO:0000256" key="2">
    <source>
        <dbReference type="ARBA" id="ARBA00022884"/>
    </source>
</evidence>
<feature type="signal peptide" evidence="6">
    <location>
        <begin position="1"/>
        <end position="24"/>
    </location>
</feature>
<dbReference type="GO" id="GO:0003729">
    <property type="term" value="F:mRNA binding"/>
    <property type="evidence" value="ECO:0007669"/>
    <property type="project" value="TreeGrafter"/>
</dbReference>
<dbReference type="GeneID" id="67034290"/>
<feature type="chain" id="PRO_5034818185" evidence="6">
    <location>
        <begin position="25"/>
        <end position="515"/>
    </location>
</feature>
<dbReference type="Gene3D" id="1.10.10.10">
    <property type="entry name" value="Winged helix-like DNA-binding domain superfamily/Winged helix DNA-binding domain"/>
    <property type="match status" value="1"/>
</dbReference>
<keyword evidence="6" id="KW-0732">Signal</keyword>
<name>A0A8H8T1D8_9AGAM</name>
<feature type="region of interest" description="Disordered" evidence="5">
    <location>
        <begin position="386"/>
        <end position="515"/>
    </location>
</feature>
<dbReference type="RefSeq" id="XP_043186588.1">
    <property type="nucleotide sequence ID" value="XM_043331827.1"/>
</dbReference>
<protein>
    <submittedName>
        <fullName evidence="9">La domain-containing protein</fullName>
    </submittedName>
</protein>
<sequence>MITCMHALNFDLLSPLSLIMASAAVDTPMATEEERAVKQFEFYFSDANLPYDKFMWKLHTQTEDHWIPIATIASFKRMREFEPKGAEWLLSALRSSSSLLEIDETGTKARRAHELVEPKDQFERSVYAKGFPDETPDLQVRLEKFFSQFGKVNAVRMRRTEQKVFKNSVFVEFDDFSSVKAFLEADPKPTFEGAELVTMSKEAYCTMKIKEKGLDKKGVTARTHSGTGGAGGRKQFDAFQNLNGGKKEKEAVTVKFQGKVYTLDGEGKINVPVEEFEFEKGSAIKFTGAGSEDAKFGEIKSPLKEKFTPLPFIKMDKGATEGVFGFGKTLSEEEIAFLKEKVPKIGGGEVTWELLSGTVHLPRFFPQYDSHELSFRGRRTHVPLLASPRPAKRAHADAQQKGNQKGGRGGNRDKGGRPNNRGRNDRDSKPRSRGADSKPRSKAEDATAKDEPVEALKAGKTRGEVEPSGESAGQGIRGASIPSVASTGAKRKAEGEGESPKRKPKLKSKATSKKK</sequence>
<organism evidence="9 10">
    <name type="scientific">Rhizoctonia solani</name>
    <dbReference type="NCBI Taxonomy" id="456999"/>
    <lineage>
        <taxon>Eukaryota</taxon>
        <taxon>Fungi</taxon>
        <taxon>Dikarya</taxon>
        <taxon>Basidiomycota</taxon>
        <taxon>Agaricomycotina</taxon>
        <taxon>Agaricomycetes</taxon>
        <taxon>Cantharellales</taxon>
        <taxon>Ceratobasidiaceae</taxon>
        <taxon>Rhizoctonia</taxon>
    </lineage>
</organism>
<dbReference type="PRINTS" id="PR00302">
    <property type="entry name" value="LUPUSLA"/>
</dbReference>
<dbReference type="SUPFAM" id="SSF54928">
    <property type="entry name" value="RNA-binding domain, RBD"/>
    <property type="match status" value="1"/>
</dbReference>
<feature type="domain" description="HTH La-type RNA-binding" evidence="8">
    <location>
        <begin position="26"/>
        <end position="121"/>
    </location>
</feature>
<evidence type="ECO:0000256" key="3">
    <source>
        <dbReference type="ARBA" id="ARBA00023242"/>
    </source>
</evidence>
<dbReference type="SMART" id="SM00360">
    <property type="entry name" value="RRM"/>
    <property type="match status" value="1"/>
</dbReference>
<dbReference type="PANTHER" id="PTHR22792:SF140">
    <property type="entry name" value="ACHILLES, ISOFORM A"/>
    <property type="match status" value="1"/>
</dbReference>
<dbReference type="Pfam" id="PF05383">
    <property type="entry name" value="La"/>
    <property type="match status" value="1"/>
</dbReference>
<feature type="compositionally biased region" description="Basic residues" evidence="5">
    <location>
        <begin position="502"/>
        <end position="515"/>
    </location>
</feature>
<comment type="subcellular location">
    <subcellularLocation>
        <location evidence="1">Nucleus</location>
    </subcellularLocation>
</comment>
<evidence type="ECO:0000256" key="4">
    <source>
        <dbReference type="PROSITE-ProRule" id="PRU00332"/>
    </source>
</evidence>
<dbReference type="InterPro" id="IPR006630">
    <property type="entry name" value="La_HTH"/>
</dbReference>
<dbReference type="InterPro" id="IPR045180">
    <property type="entry name" value="La_dom_prot"/>
</dbReference>
<dbReference type="SUPFAM" id="SSF46785">
    <property type="entry name" value="Winged helix' DNA-binding domain"/>
    <property type="match status" value="1"/>
</dbReference>
<dbReference type="InterPro" id="IPR002344">
    <property type="entry name" value="Lupus_La"/>
</dbReference>
<dbReference type="GO" id="GO:0005634">
    <property type="term" value="C:nucleus"/>
    <property type="evidence" value="ECO:0007669"/>
    <property type="project" value="UniProtKB-SubCell"/>
</dbReference>
<feature type="compositionally biased region" description="Basic and acidic residues" evidence="5">
    <location>
        <begin position="410"/>
        <end position="454"/>
    </location>
</feature>
<dbReference type="PROSITE" id="PS50102">
    <property type="entry name" value="RRM"/>
    <property type="match status" value="1"/>
</dbReference>
<dbReference type="PANTHER" id="PTHR22792">
    <property type="entry name" value="LUPUS LA PROTEIN-RELATED"/>
    <property type="match status" value="1"/>
</dbReference>
<keyword evidence="2 4" id="KW-0694">RNA-binding</keyword>
<feature type="domain" description="RRM" evidence="7">
    <location>
        <begin position="124"/>
        <end position="210"/>
    </location>
</feature>
<dbReference type="SMART" id="SM00715">
    <property type="entry name" value="LA"/>
    <property type="match status" value="1"/>
</dbReference>
<dbReference type="Proteomes" id="UP000650533">
    <property type="component" value="Chromosome 15"/>
</dbReference>
<evidence type="ECO:0000313" key="10">
    <source>
        <dbReference type="Proteomes" id="UP000650533"/>
    </source>
</evidence>
<dbReference type="CDD" id="cd12291">
    <property type="entry name" value="RRM1_La"/>
    <property type="match status" value="1"/>
</dbReference>
<dbReference type="GO" id="GO:0006396">
    <property type="term" value="P:RNA processing"/>
    <property type="evidence" value="ECO:0007669"/>
    <property type="project" value="InterPro"/>
</dbReference>
<dbReference type="PROSITE" id="PS50961">
    <property type="entry name" value="HTH_LA"/>
    <property type="match status" value="1"/>
</dbReference>
<dbReference type="InterPro" id="IPR036388">
    <property type="entry name" value="WH-like_DNA-bd_sf"/>
</dbReference>
<dbReference type="InterPro" id="IPR000504">
    <property type="entry name" value="RRM_dom"/>
</dbReference>
<dbReference type="Pfam" id="PF00076">
    <property type="entry name" value="RRM_1"/>
    <property type="match status" value="1"/>
</dbReference>
<evidence type="ECO:0000256" key="1">
    <source>
        <dbReference type="ARBA" id="ARBA00004123"/>
    </source>
</evidence>
<dbReference type="Gene3D" id="3.30.70.330">
    <property type="match status" value="2"/>
</dbReference>
<reference evidence="9" key="1">
    <citation type="submission" date="2020-05" db="EMBL/GenBank/DDBJ databases">
        <title>Evolutionary and genomic comparisons of hybrid uninucleate and nonhybrid Rhizoctonia fungi.</title>
        <authorList>
            <person name="Li C."/>
            <person name="Chen X."/>
        </authorList>
    </citation>
    <scope>NUCLEOTIDE SEQUENCE</scope>
    <source>
        <strain evidence="9">AG-1 IA</strain>
    </source>
</reference>
<evidence type="ECO:0000259" key="7">
    <source>
        <dbReference type="PROSITE" id="PS50102"/>
    </source>
</evidence>